<dbReference type="OrthoDB" id="798998at2"/>
<accession>A0A1G6W0S9</accession>
<protein>
    <submittedName>
        <fullName evidence="1">Uncharacterized protein</fullName>
    </submittedName>
</protein>
<evidence type="ECO:0000313" key="2">
    <source>
        <dbReference type="Proteomes" id="UP000199072"/>
    </source>
</evidence>
<gene>
    <name evidence="1" type="ORF">SAMN05216464_1025</name>
</gene>
<dbReference type="RefSeq" id="WP_091145125.1">
    <property type="nucleotide sequence ID" value="NZ_FNAI01000002.1"/>
</dbReference>
<reference evidence="1 2" key="1">
    <citation type="submission" date="2016-10" db="EMBL/GenBank/DDBJ databases">
        <authorList>
            <person name="de Groot N.N."/>
        </authorList>
    </citation>
    <scope>NUCLEOTIDE SEQUENCE [LARGE SCALE GENOMIC DNA]</scope>
    <source>
        <strain evidence="1 2">47C3B</strain>
    </source>
</reference>
<dbReference type="STRING" id="1391627.SAMN05216464_1025"/>
<proteinExistence type="predicted"/>
<name>A0A1G6W0S9_9SPHI</name>
<evidence type="ECO:0000313" key="1">
    <source>
        <dbReference type="EMBL" id="SDD59398.1"/>
    </source>
</evidence>
<organism evidence="1 2">
    <name type="scientific">Mucilaginibacter pineti</name>
    <dbReference type="NCBI Taxonomy" id="1391627"/>
    <lineage>
        <taxon>Bacteria</taxon>
        <taxon>Pseudomonadati</taxon>
        <taxon>Bacteroidota</taxon>
        <taxon>Sphingobacteriia</taxon>
        <taxon>Sphingobacteriales</taxon>
        <taxon>Sphingobacteriaceae</taxon>
        <taxon>Mucilaginibacter</taxon>
    </lineage>
</organism>
<keyword evidence="2" id="KW-1185">Reference proteome</keyword>
<dbReference type="EMBL" id="FNAI01000002">
    <property type="protein sequence ID" value="SDD59398.1"/>
    <property type="molecule type" value="Genomic_DNA"/>
</dbReference>
<sequence length="139" mass="14704">MTKRIFFLLLIAAFSACNKNNRIKPGCSTGICTDLFATINIHYVDHTGAGIGVKNFIVKNLRTGLPVKAGGGFDYGASSGIRSVADDGNLNEFSLEGDEVQVSATDSLTNQTIVSTLKISGGCTCHIEKLSGPDTVKFD</sequence>
<dbReference type="Proteomes" id="UP000199072">
    <property type="component" value="Unassembled WGS sequence"/>
</dbReference>
<dbReference type="AlphaFoldDB" id="A0A1G6W0S9"/>
<dbReference type="PROSITE" id="PS51257">
    <property type="entry name" value="PROKAR_LIPOPROTEIN"/>
    <property type="match status" value="1"/>
</dbReference>